<gene>
    <name evidence="3" type="primary">ATM</name>
    <name evidence="3" type="ORF">KSP39_PZI017223</name>
</gene>
<accession>A0AAP0FZT8</accession>
<feature type="region of interest" description="Disordered" evidence="1">
    <location>
        <begin position="370"/>
        <end position="440"/>
    </location>
</feature>
<evidence type="ECO:0000259" key="2">
    <source>
        <dbReference type="PROSITE" id="PS50812"/>
    </source>
</evidence>
<feature type="compositionally biased region" description="Basic and acidic residues" evidence="1">
    <location>
        <begin position="425"/>
        <end position="436"/>
    </location>
</feature>
<protein>
    <submittedName>
        <fullName evidence="3">Serine/threonine-protein kinase ATM</fullName>
    </submittedName>
</protein>
<proteinExistence type="predicted"/>
<feature type="domain" description="PWWP" evidence="2">
    <location>
        <begin position="101"/>
        <end position="164"/>
    </location>
</feature>
<dbReference type="SMART" id="SM00293">
    <property type="entry name" value="PWWP"/>
    <property type="match status" value="1"/>
</dbReference>
<feature type="region of interest" description="Disordered" evidence="1">
    <location>
        <begin position="601"/>
        <end position="639"/>
    </location>
</feature>
<dbReference type="PANTHER" id="PTHR42851:SF12">
    <property type="entry name" value="PWWP DOMAIN PROTEIN"/>
    <property type="match status" value="1"/>
</dbReference>
<name>A0AAP0FZT8_9ASPA</name>
<evidence type="ECO:0000313" key="4">
    <source>
        <dbReference type="Proteomes" id="UP001418222"/>
    </source>
</evidence>
<dbReference type="AlphaFoldDB" id="A0AAP0FZT8"/>
<keyword evidence="4" id="KW-1185">Reference proteome</keyword>
<evidence type="ECO:0000256" key="1">
    <source>
        <dbReference type="SAM" id="MobiDB-lite"/>
    </source>
</evidence>
<reference evidence="3 4" key="1">
    <citation type="journal article" date="2022" name="Nat. Plants">
        <title>Genomes of leafy and leafless Platanthera orchids illuminate the evolution of mycoheterotrophy.</title>
        <authorList>
            <person name="Li M.H."/>
            <person name="Liu K.W."/>
            <person name="Li Z."/>
            <person name="Lu H.C."/>
            <person name="Ye Q.L."/>
            <person name="Zhang D."/>
            <person name="Wang J.Y."/>
            <person name="Li Y.F."/>
            <person name="Zhong Z.M."/>
            <person name="Liu X."/>
            <person name="Yu X."/>
            <person name="Liu D.K."/>
            <person name="Tu X.D."/>
            <person name="Liu B."/>
            <person name="Hao Y."/>
            <person name="Liao X.Y."/>
            <person name="Jiang Y.T."/>
            <person name="Sun W.H."/>
            <person name="Chen J."/>
            <person name="Chen Y.Q."/>
            <person name="Ai Y."/>
            <person name="Zhai J.W."/>
            <person name="Wu S.S."/>
            <person name="Zhou Z."/>
            <person name="Hsiao Y.Y."/>
            <person name="Wu W.L."/>
            <person name="Chen Y.Y."/>
            <person name="Lin Y.F."/>
            <person name="Hsu J.L."/>
            <person name="Li C.Y."/>
            <person name="Wang Z.W."/>
            <person name="Zhao X."/>
            <person name="Zhong W.Y."/>
            <person name="Ma X.K."/>
            <person name="Ma L."/>
            <person name="Huang J."/>
            <person name="Chen G.Z."/>
            <person name="Huang M.Z."/>
            <person name="Huang L."/>
            <person name="Peng D.H."/>
            <person name="Luo Y.B."/>
            <person name="Zou S.Q."/>
            <person name="Chen S.P."/>
            <person name="Lan S."/>
            <person name="Tsai W.C."/>
            <person name="Van de Peer Y."/>
            <person name="Liu Z.J."/>
        </authorList>
    </citation>
    <scope>NUCLEOTIDE SEQUENCE [LARGE SCALE GENOMIC DNA]</scope>
    <source>
        <strain evidence="3">Lor287</strain>
    </source>
</reference>
<feature type="region of interest" description="Disordered" evidence="1">
    <location>
        <begin position="280"/>
        <end position="318"/>
    </location>
</feature>
<dbReference type="EMBL" id="JBBWWQ010000015">
    <property type="protein sequence ID" value="KAK8928735.1"/>
    <property type="molecule type" value="Genomic_DNA"/>
</dbReference>
<dbReference type="PROSITE" id="PS50812">
    <property type="entry name" value="PWWP"/>
    <property type="match status" value="1"/>
</dbReference>
<dbReference type="Gene3D" id="2.30.30.140">
    <property type="match status" value="1"/>
</dbReference>
<dbReference type="Proteomes" id="UP001418222">
    <property type="component" value="Unassembled WGS sequence"/>
</dbReference>
<dbReference type="SUPFAM" id="SSF63748">
    <property type="entry name" value="Tudor/PWWP/MBT"/>
    <property type="match status" value="1"/>
</dbReference>
<dbReference type="InterPro" id="IPR053063">
    <property type="entry name" value="PWWP_domain_containing_PDP"/>
</dbReference>
<dbReference type="CDD" id="cd05162">
    <property type="entry name" value="PWWP"/>
    <property type="match status" value="1"/>
</dbReference>
<organism evidence="3 4">
    <name type="scientific">Platanthera zijinensis</name>
    <dbReference type="NCBI Taxonomy" id="2320716"/>
    <lineage>
        <taxon>Eukaryota</taxon>
        <taxon>Viridiplantae</taxon>
        <taxon>Streptophyta</taxon>
        <taxon>Embryophyta</taxon>
        <taxon>Tracheophyta</taxon>
        <taxon>Spermatophyta</taxon>
        <taxon>Magnoliopsida</taxon>
        <taxon>Liliopsida</taxon>
        <taxon>Asparagales</taxon>
        <taxon>Orchidaceae</taxon>
        <taxon>Orchidoideae</taxon>
        <taxon>Orchideae</taxon>
        <taxon>Orchidinae</taxon>
        <taxon>Platanthera</taxon>
    </lineage>
</organism>
<evidence type="ECO:0000313" key="3">
    <source>
        <dbReference type="EMBL" id="KAK8928735.1"/>
    </source>
</evidence>
<sequence>MMVASSALARPCGALRLRGICRCAVIQPALRQPQRSRISCFKSREGDQNRSTVKIHRAGYPPVSGDSPSLLNSVRCKVAEPRSVSISFSIFSSGSIAGFRIGDFVWGKIRGKLWWPGQVCDPSDASEEEERYSEHVESHLLVAYFGDKTFSWCEGSLLKPFKEEFQQMVEQNSSQSFVDAVNDAVFEVERRLRSDMTCYCVPPEKIAQFRIDGKHGAGNASVANYSPAAFLDHLQDVAQDVSVANVLDVTLLRSWAASFYLRNGCFVKMIENLFDERQTNNNSLTENSGKDKDKHGRGIRMNGGRAVRRPQISREEASRKKRSIAELILVADADLTVEEKIGTFLSQKKKKGGKERDKATDVEVIQSMNEEENGFTRRERKKSKYLSPPYTNAYREHRSNSFKTVDSEASENESENSMNLQTKFTDGDVEPRKEGDPVTNSSIYTEYSAHDILGKLLFAACNPLHKGRNTPVETVREFFVNHRNFAYSGILDLENLSKQPCGDSGTDEVVIDFNQASRRKRNNRKDESKLETVLALNRNREKVKKDQVTTETPMNDYCLNGVDSSTRRLRNRRTRGTDEAGSEGVEEIDHMAFNSIKEGRREAKKNKTRGVVNDGSVGESINENIISSPHKRKSNTNVSNGQYKIDLDLEKPGKSVLRPKRSKLVDGSNENSVALLLTFSPGSTLPSKDELLVVFGKYGALIKHETELFRDPGCARVVFARGADAKKALNGIKKSNNFPFSVVDWQSFDLPQSPDIPSQSESDNTELICISQDLQKMVLTLSPKKGLASHGLKPDVAKDLIDDIKGLLNKVNKLIS</sequence>
<dbReference type="Pfam" id="PF00855">
    <property type="entry name" value="PWWP"/>
    <property type="match status" value="1"/>
</dbReference>
<dbReference type="InterPro" id="IPR000313">
    <property type="entry name" value="PWWP_dom"/>
</dbReference>
<dbReference type="PANTHER" id="PTHR42851">
    <property type="entry name" value="ALDOLASE-RELATED"/>
    <property type="match status" value="1"/>
</dbReference>
<keyword evidence="3" id="KW-0418">Kinase</keyword>
<comment type="caution">
    <text evidence="3">The sequence shown here is derived from an EMBL/GenBank/DDBJ whole genome shotgun (WGS) entry which is preliminary data.</text>
</comment>
<dbReference type="GO" id="GO:0016301">
    <property type="term" value="F:kinase activity"/>
    <property type="evidence" value="ECO:0007669"/>
    <property type="project" value="UniProtKB-KW"/>
</dbReference>
<keyword evidence="3" id="KW-0808">Transferase</keyword>